<keyword evidence="1" id="KW-0649">Protein kinase inhibitor</keyword>
<evidence type="ECO:0000313" key="5">
    <source>
        <dbReference type="Proteomes" id="UP001222027"/>
    </source>
</evidence>
<dbReference type="PANTHER" id="PTHR33142:SF89">
    <property type="entry name" value="CYCLIN-DEPENDENT PROTEIN KINASE INHIBITOR SMR2"/>
    <property type="match status" value="1"/>
</dbReference>
<evidence type="ECO:0000256" key="2">
    <source>
        <dbReference type="ARBA" id="ARBA00023306"/>
    </source>
</evidence>
<evidence type="ECO:0000313" key="4">
    <source>
        <dbReference type="EMBL" id="KAJ8509933.1"/>
    </source>
</evidence>
<evidence type="ECO:0000256" key="1">
    <source>
        <dbReference type="ARBA" id="ARBA00023013"/>
    </source>
</evidence>
<keyword evidence="2" id="KW-0131">Cell cycle</keyword>
<evidence type="ECO:0000256" key="3">
    <source>
        <dbReference type="SAM" id="MobiDB-lite"/>
    </source>
</evidence>
<dbReference type="Proteomes" id="UP001222027">
    <property type="component" value="Unassembled WGS sequence"/>
</dbReference>
<protein>
    <submittedName>
        <fullName evidence="4">Uncharacterized protein</fullName>
    </submittedName>
</protein>
<keyword evidence="5" id="KW-1185">Reference proteome</keyword>
<dbReference type="EMBL" id="JAQQAF010000001">
    <property type="protein sequence ID" value="KAJ8509933.1"/>
    <property type="molecule type" value="Genomic_DNA"/>
</dbReference>
<gene>
    <name evidence="4" type="ORF">OPV22_000367</name>
</gene>
<reference evidence="4 5" key="1">
    <citation type="submission" date="2022-12" db="EMBL/GenBank/DDBJ databases">
        <title>Chromosome-scale assembly of the Ensete ventricosum genome.</title>
        <authorList>
            <person name="Dussert Y."/>
            <person name="Stocks J."/>
            <person name="Wendawek A."/>
            <person name="Woldeyes F."/>
            <person name="Nichols R.A."/>
            <person name="Borrell J.S."/>
        </authorList>
    </citation>
    <scope>NUCLEOTIDE SEQUENCE [LARGE SCALE GENOMIC DNA]</scope>
    <source>
        <strain evidence="5">cv. Maze</strain>
        <tissue evidence="4">Seeds</tissue>
    </source>
</reference>
<organism evidence="4 5">
    <name type="scientific">Ensete ventricosum</name>
    <name type="common">Abyssinian banana</name>
    <name type="synonym">Musa ensete</name>
    <dbReference type="NCBI Taxonomy" id="4639"/>
    <lineage>
        <taxon>Eukaryota</taxon>
        <taxon>Viridiplantae</taxon>
        <taxon>Streptophyta</taxon>
        <taxon>Embryophyta</taxon>
        <taxon>Tracheophyta</taxon>
        <taxon>Spermatophyta</taxon>
        <taxon>Magnoliopsida</taxon>
        <taxon>Liliopsida</taxon>
        <taxon>Zingiberales</taxon>
        <taxon>Musaceae</taxon>
        <taxon>Ensete</taxon>
    </lineage>
</organism>
<proteinExistence type="predicted"/>
<accession>A0AAV8RT39</accession>
<name>A0AAV8RT39_ENSVE</name>
<sequence length="166" mass="18142">MIRVGARRDEAKGRSEKMSALGPELALRPVVTVPSIGEVDDDGGEECRTPTSEESKLPSSLAQSCPPPAPMKPRRALRCKRKLWPAPELITVGDEEIEQLFGCAKKRSDVFFLFSPFVFLISTHQTMYDNLGKVLRVRSRGVKEGGDGVGLREDAAACGAVRWQSG</sequence>
<dbReference type="GO" id="GO:0032875">
    <property type="term" value="P:regulation of DNA endoreduplication"/>
    <property type="evidence" value="ECO:0007669"/>
    <property type="project" value="InterPro"/>
</dbReference>
<dbReference type="InterPro" id="IPR040389">
    <property type="entry name" value="SMR"/>
</dbReference>
<dbReference type="PANTHER" id="PTHR33142">
    <property type="entry name" value="CYCLIN-DEPENDENT PROTEIN KINASE INHIBITOR SMR13"/>
    <property type="match status" value="1"/>
</dbReference>
<feature type="compositionally biased region" description="Basic and acidic residues" evidence="3">
    <location>
        <begin position="1"/>
        <end position="17"/>
    </location>
</feature>
<dbReference type="GO" id="GO:0004860">
    <property type="term" value="F:protein kinase inhibitor activity"/>
    <property type="evidence" value="ECO:0007669"/>
    <property type="project" value="UniProtKB-KW"/>
</dbReference>
<dbReference type="AlphaFoldDB" id="A0AAV8RT39"/>
<comment type="caution">
    <text evidence="4">The sequence shown here is derived from an EMBL/GenBank/DDBJ whole genome shotgun (WGS) entry which is preliminary data.</text>
</comment>
<feature type="compositionally biased region" description="Basic and acidic residues" evidence="3">
    <location>
        <begin position="45"/>
        <end position="56"/>
    </location>
</feature>
<feature type="region of interest" description="Disordered" evidence="3">
    <location>
        <begin position="1"/>
        <end position="73"/>
    </location>
</feature>